<dbReference type="Gene3D" id="1.20.90.10">
    <property type="entry name" value="Phospholipase A2 domain"/>
    <property type="match status" value="1"/>
</dbReference>
<evidence type="ECO:0000256" key="1">
    <source>
        <dbReference type="ARBA" id="ARBA00004450"/>
    </source>
</evidence>
<dbReference type="PROSITE" id="PS00118">
    <property type="entry name" value="PA2_HIS"/>
    <property type="match status" value="1"/>
</dbReference>
<evidence type="ECO:0000256" key="3">
    <source>
        <dbReference type="ARBA" id="ARBA00007056"/>
    </source>
</evidence>
<dbReference type="PANTHER" id="PTHR11716:SF9">
    <property type="entry name" value="PHOSPHOLIPASE A2, MEMBRANE ASSOCIATED"/>
    <property type="match status" value="1"/>
</dbReference>
<reference evidence="26" key="1">
    <citation type="submission" date="2025-04" db="UniProtKB">
        <authorList>
            <consortium name="RefSeq"/>
        </authorList>
    </citation>
    <scope>IDENTIFICATION</scope>
</reference>
<dbReference type="CDD" id="cd00125">
    <property type="entry name" value="PLA2c"/>
    <property type="match status" value="1"/>
</dbReference>
<dbReference type="RefSeq" id="XP_060056920.1">
    <property type="nucleotide sequence ID" value="XM_060200937.1"/>
</dbReference>
<dbReference type="GO" id="GO:0005741">
    <property type="term" value="C:mitochondrial outer membrane"/>
    <property type="evidence" value="ECO:0007669"/>
    <property type="project" value="UniProtKB-SubCell"/>
</dbReference>
<dbReference type="EC" id="3.1.1.4" evidence="23"/>
<dbReference type="STRING" id="9365.ENSEEUP00000008230"/>
<dbReference type="InterPro" id="IPR016090">
    <property type="entry name" value="PLA2-like_dom"/>
</dbReference>
<dbReference type="GO" id="GO:0005576">
    <property type="term" value="C:extracellular region"/>
    <property type="evidence" value="ECO:0007669"/>
    <property type="project" value="UniProtKB-SubCell"/>
</dbReference>
<comment type="catalytic activity">
    <reaction evidence="11">
        <text>1,2-dihexadecanoyl-sn-glycero-3-phospho-(1'-sn-glycerol) + H2O = 1-hexadecanoyl-sn-glycero-3-phospho-(1'-sn-glycerol) + hexadecanoate + H(+)</text>
        <dbReference type="Rhea" id="RHEA:45472"/>
        <dbReference type="ChEBI" id="CHEBI:7896"/>
        <dbReference type="ChEBI" id="CHEBI:15377"/>
        <dbReference type="ChEBI" id="CHEBI:15378"/>
        <dbReference type="ChEBI" id="CHEBI:72829"/>
        <dbReference type="ChEBI" id="CHEBI:75158"/>
    </reaction>
    <physiologicalReaction direction="left-to-right" evidence="11">
        <dbReference type="Rhea" id="RHEA:45473"/>
    </physiologicalReaction>
</comment>
<dbReference type="InterPro" id="IPR033112">
    <property type="entry name" value="PLA2_Asp_AS"/>
</dbReference>
<dbReference type="FunFam" id="1.20.90.10:FF:000001">
    <property type="entry name" value="Basic phospholipase A2 homolog"/>
    <property type="match status" value="1"/>
</dbReference>
<gene>
    <name evidence="26 27" type="primary">LOC107523241</name>
</gene>
<evidence type="ECO:0000256" key="9">
    <source>
        <dbReference type="ARBA" id="ARBA00036775"/>
    </source>
</evidence>
<evidence type="ECO:0000256" key="4">
    <source>
        <dbReference type="ARBA" id="ARBA00022525"/>
    </source>
</evidence>
<dbReference type="GO" id="GO:0031640">
    <property type="term" value="P:killing of cells of another organism"/>
    <property type="evidence" value="ECO:0007669"/>
    <property type="project" value="UniProtKB-KW"/>
</dbReference>
<protein>
    <recommendedName>
        <fullName evidence="23">Phospholipase A2</fullName>
        <ecNumber evidence="23">3.1.1.4</ecNumber>
    </recommendedName>
</protein>
<evidence type="ECO:0000256" key="18">
    <source>
        <dbReference type="ARBA" id="ARBA00049282"/>
    </source>
</evidence>
<keyword evidence="23" id="KW-0732">Signal</keyword>
<evidence type="ECO:0000256" key="6">
    <source>
        <dbReference type="ARBA" id="ARBA00023157"/>
    </source>
</evidence>
<evidence type="ECO:0000256" key="19">
    <source>
        <dbReference type="PIRSR" id="PIRSR601211-1"/>
    </source>
</evidence>
<feature type="disulfide bond" evidence="21">
    <location>
        <begin position="96"/>
        <end position="107"/>
    </location>
</feature>
<dbReference type="GO" id="GO:0042130">
    <property type="term" value="P:negative regulation of T cell proliferation"/>
    <property type="evidence" value="ECO:0007669"/>
    <property type="project" value="TreeGrafter"/>
</dbReference>
<evidence type="ECO:0000256" key="7">
    <source>
        <dbReference type="ARBA" id="ARBA00023408"/>
    </source>
</evidence>
<dbReference type="GeneID" id="107523241"/>
<comment type="catalytic activity">
    <reaction evidence="16">
        <text>1-hexadecanoyl-2-(9Z-octadecenoyl)-sn-glycero-3-phosphocholine + H2O = 1-hexadecanoyl-sn-glycero-3-phosphocholine + (9Z)-octadecenoate + H(+)</text>
        <dbReference type="Rhea" id="RHEA:38779"/>
        <dbReference type="ChEBI" id="CHEBI:15377"/>
        <dbReference type="ChEBI" id="CHEBI:15378"/>
        <dbReference type="ChEBI" id="CHEBI:30823"/>
        <dbReference type="ChEBI" id="CHEBI:72998"/>
        <dbReference type="ChEBI" id="CHEBI:73001"/>
    </reaction>
    <physiologicalReaction direction="left-to-right" evidence="16">
        <dbReference type="Rhea" id="RHEA:38780"/>
    </physiologicalReaction>
</comment>
<dbReference type="InterPro" id="IPR036444">
    <property type="entry name" value="PLipase_A2_dom_sf"/>
</dbReference>
<organism evidence="25 26">
    <name type="scientific">Erinaceus europaeus</name>
    <name type="common">Western European hedgehog</name>
    <dbReference type="NCBI Taxonomy" id="9365"/>
    <lineage>
        <taxon>Eukaryota</taxon>
        <taxon>Metazoa</taxon>
        <taxon>Chordata</taxon>
        <taxon>Craniata</taxon>
        <taxon>Vertebrata</taxon>
        <taxon>Euteleostomi</taxon>
        <taxon>Mammalia</taxon>
        <taxon>Eutheria</taxon>
        <taxon>Laurasiatheria</taxon>
        <taxon>Eulipotyphla</taxon>
        <taxon>Erinaceidae</taxon>
        <taxon>Erinaceinae</taxon>
        <taxon>Erinaceus</taxon>
    </lineage>
</organism>
<dbReference type="InterPro" id="IPR001211">
    <property type="entry name" value="PLA2"/>
</dbReference>
<dbReference type="GO" id="GO:0005543">
    <property type="term" value="F:phospholipid binding"/>
    <property type="evidence" value="ECO:0007669"/>
    <property type="project" value="TreeGrafter"/>
</dbReference>
<dbReference type="AlphaFoldDB" id="A0A1S3WQW3"/>
<comment type="catalytic activity">
    <reaction evidence="18">
        <text>1-hexadecanoyl-2-(9Z-octadecenoyl)-sn-glycero-3-phosphoglycerol + H2O = 1-hexadecanoyl-sn-glycero-3-phosphoglycerol + (9Z)-octadecenoate + H(+)</text>
        <dbReference type="Rhea" id="RHEA:44524"/>
        <dbReference type="ChEBI" id="CHEBI:15377"/>
        <dbReference type="ChEBI" id="CHEBI:15378"/>
        <dbReference type="ChEBI" id="CHEBI:30823"/>
        <dbReference type="ChEBI" id="CHEBI:84472"/>
        <dbReference type="ChEBI" id="CHEBI:84475"/>
    </reaction>
    <physiologicalReaction direction="left-to-right" evidence="18">
        <dbReference type="Rhea" id="RHEA:44525"/>
    </physiologicalReaction>
</comment>
<evidence type="ECO:0000256" key="11">
    <source>
        <dbReference type="ARBA" id="ARBA00048080"/>
    </source>
</evidence>
<feature type="active site" evidence="19">
    <location>
        <position position="66"/>
    </location>
</feature>
<comment type="catalytic activity">
    <reaction evidence="17">
        <text>1-hexadecanoyl-2-(9Z,12Z-octadecadienoyl)-sn-glycero-3-phosphoethanolamine + H2O = 1-hexadecanoyl-sn-glycero-3-phosphoethanolamine + (9Z,12Z)-octadecadienoate + H(+)</text>
        <dbReference type="Rhea" id="RHEA:40815"/>
        <dbReference type="ChEBI" id="CHEBI:15377"/>
        <dbReference type="ChEBI" id="CHEBI:15378"/>
        <dbReference type="ChEBI" id="CHEBI:30245"/>
        <dbReference type="ChEBI" id="CHEBI:73004"/>
        <dbReference type="ChEBI" id="CHEBI:73008"/>
    </reaction>
    <physiologicalReaction direction="left-to-right" evidence="17">
        <dbReference type="Rhea" id="RHEA:40816"/>
    </physiologicalReaction>
</comment>
<dbReference type="GO" id="GO:0047498">
    <property type="term" value="F:calcium-dependent phospholipase A2 activity"/>
    <property type="evidence" value="ECO:0007669"/>
    <property type="project" value="TreeGrafter"/>
</dbReference>
<evidence type="ECO:0000259" key="24">
    <source>
        <dbReference type="SMART" id="SM00085"/>
    </source>
</evidence>
<keyword evidence="6 21" id="KW-1015">Disulfide bond</keyword>
<keyword evidence="4 23" id="KW-0964">Secreted</keyword>
<feature type="binding site" evidence="20">
    <location>
        <position position="50"/>
    </location>
    <ligand>
        <name>Ca(2+)</name>
        <dbReference type="ChEBI" id="CHEBI:29108"/>
    </ligand>
</feature>
<dbReference type="GO" id="GO:0016042">
    <property type="term" value="P:lipid catabolic process"/>
    <property type="evidence" value="ECO:0007669"/>
    <property type="project" value="InterPro"/>
</dbReference>
<keyword evidence="5" id="KW-0081">Bacteriolytic enzyme</keyword>
<feature type="binding site" evidence="20">
    <location>
        <position position="48"/>
    </location>
    <ligand>
        <name>Ca(2+)</name>
        <dbReference type="ChEBI" id="CHEBI:29108"/>
    </ligand>
</feature>
<comment type="catalytic activity">
    <reaction evidence="13">
        <text>1,2-dihexadecanoyl-sn-glycero-3-phosphocholine + H2O = 1-hexadecanoyl-sn-glycero-3-phosphocholine + hexadecanoate + H(+)</text>
        <dbReference type="Rhea" id="RHEA:41223"/>
        <dbReference type="ChEBI" id="CHEBI:7896"/>
        <dbReference type="ChEBI" id="CHEBI:15377"/>
        <dbReference type="ChEBI" id="CHEBI:15378"/>
        <dbReference type="ChEBI" id="CHEBI:72998"/>
        <dbReference type="ChEBI" id="CHEBI:72999"/>
    </reaction>
    <physiologicalReaction direction="left-to-right" evidence="13">
        <dbReference type="Rhea" id="RHEA:41224"/>
    </physiologicalReaction>
</comment>
<evidence type="ECO:0000313" key="27">
    <source>
        <dbReference type="RefSeq" id="XP_060056920.1"/>
    </source>
</evidence>
<evidence type="ECO:0000256" key="15">
    <source>
        <dbReference type="ARBA" id="ARBA00048613"/>
    </source>
</evidence>
<evidence type="ECO:0000256" key="20">
    <source>
        <dbReference type="PIRSR" id="PIRSR601211-2"/>
    </source>
</evidence>
<keyword evidence="20" id="KW-0479">Metal-binding</keyword>
<feature type="disulfide bond" evidence="21">
    <location>
        <begin position="68"/>
        <end position="143"/>
    </location>
</feature>
<evidence type="ECO:0000256" key="14">
    <source>
        <dbReference type="ARBA" id="ARBA00048541"/>
    </source>
</evidence>
<comment type="similarity">
    <text evidence="3 22">Belongs to the phospholipase A2 family.</text>
</comment>
<evidence type="ECO:0000256" key="10">
    <source>
        <dbReference type="ARBA" id="ARBA00048015"/>
    </source>
</evidence>
<dbReference type="OrthoDB" id="5841574at2759"/>
<sequence>MKVLLLAAISAFGLLRADGALWNFEEMIWKITGKEAASAYGFYGCHCGWGGRGAPLDATDWCCAIHDCCYDRLEKLGCWPKLQDYDAEYFDKYIICGNQDDCETQVCECDRAVAYCFARNQKTYNTKYLFYGKRKCHGKSPKCSELNYHRI</sequence>
<comment type="catalytic activity">
    <reaction evidence="12">
        <text>N-hexadecanoyl-1,2-di-(9Z-octadecenoyl)-sn-glycero-3-phosphoethanolamine + H2O = N-hexadecanoyl-1-(9Z-octadecenoyl)-sn-glycero-3-phosphoethanolamine + (9Z)-octadecenoate + H(+)</text>
        <dbReference type="Rhea" id="RHEA:45424"/>
        <dbReference type="ChEBI" id="CHEBI:15377"/>
        <dbReference type="ChEBI" id="CHEBI:15378"/>
        <dbReference type="ChEBI" id="CHEBI:30823"/>
        <dbReference type="ChEBI" id="CHEBI:78097"/>
        <dbReference type="ChEBI" id="CHEBI:85217"/>
    </reaction>
    <physiologicalReaction direction="left-to-right" evidence="12">
        <dbReference type="Rhea" id="RHEA:45425"/>
    </physiologicalReaction>
</comment>
<evidence type="ECO:0000313" key="26">
    <source>
        <dbReference type="RefSeq" id="XP_016048761.1"/>
    </source>
</evidence>
<comment type="catalytic activity">
    <reaction evidence="8">
        <text>1-hexadecanoyl-2-(4Z,7Z,10Z,13Z,16Z,19Z-docosahexaenoyl)-sn-glycero-3-phosphocholine + H2O = (4Z,7Z,10Z,13Z,16Z,19Z)-docosahexaenoate + 1-hexadecanoyl-sn-glycero-3-phosphocholine + H(+)</text>
        <dbReference type="Rhea" id="RHEA:41231"/>
        <dbReference type="ChEBI" id="CHEBI:15377"/>
        <dbReference type="ChEBI" id="CHEBI:15378"/>
        <dbReference type="ChEBI" id="CHEBI:72998"/>
        <dbReference type="ChEBI" id="CHEBI:74963"/>
        <dbReference type="ChEBI" id="CHEBI:77016"/>
    </reaction>
    <physiologicalReaction direction="left-to-right" evidence="8">
        <dbReference type="Rhea" id="RHEA:41232"/>
    </physiologicalReaction>
</comment>
<comment type="catalytic activity">
    <reaction evidence="9">
        <text>a 1,2-diacyl-sn-glycero-3-phosphoethanolamine + H2O = a 1-acyl-sn-glycero-3-phosphoethanolamine + a fatty acid + H(+)</text>
        <dbReference type="Rhea" id="RHEA:44604"/>
        <dbReference type="ChEBI" id="CHEBI:15377"/>
        <dbReference type="ChEBI" id="CHEBI:15378"/>
        <dbReference type="ChEBI" id="CHEBI:28868"/>
        <dbReference type="ChEBI" id="CHEBI:64381"/>
        <dbReference type="ChEBI" id="CHEBI:64612"/>
    </reaction>
    <physiologicalReaction direction="left-to-right" evidence="9">
        <dbReference type="Rhea" id="RHEA:44605"/>
    </physiologicalReaction>
</comment>
<comment type="catalytic activity">
    <reaction evidence="23">
        <text>a 1,2-diacyl-sn-glycero-3-phosphocholine + H2O = a 1-acyl-sn-glycero-3-phosphocholine + a fatty acid + H(+)</text>
        <dbReference type="Rhea" id="RHEA:15801"/>
        <dbReference type="ChEBI" id="CHEBI:15377"/>
        <dbReference type="ChEBI" id="CHEBI:15378"/>
        <dbReference type="ChEBI" id="CHEBI:28868"/>
        <dbReference type="ChEBI" id="CHEBI:57643"/>
        <dbReference type="ChEBI" id="CHEBI:58168"/>
        <dbReference type="EC" id="3.1.1.4"/>
    </reaction>
</comment>
<feature type="disulfide bond" evidence="21">
    <location>
        <begin position="62"/>
        <end position="116"/>
    </location>
</feature>
<dbReference type="PANTHER" id="PTHR11716">
    <property type="entry name" value="PHOSPHOLIPASE A2 FAMILY MEMBER"/>
    <property type="match status" value="1"/>
</dbReference>
<comment type="subcellular location">
    <subcellularLocation>
        <location evidence="1">Mitochondrion outer membrane</location>
        <topology evidence="1">Peripheral membrane protein</topology>
    </subcellularLocation>
    <subcellularLocation>
        <location evidence="2 23">Secreted</location>
    </subcellularLocation>
</comment>
<comment type="catalytic activity">
    <reaction evidence="7">
        <text>1-hexadecanoyl-2-(9Z,12Z-octadecadienoyl)-sn-glycero-3-phosphocholine + H2O = (9Z,12Z)-octadecadienoate + 1-hexadecanoyl-sn-glycero-3-phosphocholine + H(+)</text>
        <dbReference type="Rhea" id="RHEA:40811"/>
        <dbReference type="ChEBI" id="CHEBI:15377"/>
        <dbReference type="ChEBI" id="CHEBI:15378"/>
        <dbReference type="ChEBI" id="CHEBI:30245"/>
        <dbReference type="ChEBI" id="CHEBI:72998"/>
        <dbReference type="ChEBI" id="CHEBI:73002"/>
    </reaction>
    <physiologicalReaction direction="left-to-right" evidence="7">
        <dbReference type="Rhea" id="RHEA:40812"/>
    </physiologicalReaction>
</comment>
<keyword evidence="23" id="KW-0443">Lipid metabolism</keyword>
<feature type="binding site" evidence="20">
    <location>
        <position position="67"/>
    </location>
    <ligand>
        <name>Ca(2+)</name>
        <dbReference type="ChEBI" id="CHEBI:29108"/>
    </ligand>
</feature>
<dbReference type="SUPFAM" id="SSF48619">
    <property type="entry name" value="Phospholipase A2, PLA2"/>
    <property type="match status" value="1"/>
</dbReference>
<name>A0A1S3WQW3_ERIEU</name>
<dbReference type="SMART" id="SM00085">
    <property type="entry name" value="PA2c"/>
    <property type="match status" value="1"/>
</dbReference>
<keyword evidence="23" id="KW-0378">Hydrolase</keyword>
<dbReference type="GO" id="GO:0005509">
    <property type="term" value="F:calcium ion binding"/>
    <property type="evidence" value="ECO:0007669"/>
    <property type="project" value="InterPro"/>
</dbReference>
<evidence type="ECO:0000256" key="5">
    <source>
        <dbReference type="ARBA" id="ARBA00022638"/>
    </source>
</evidence>
<evidence type="ECO:0000313" key="25">
    <source>
        <dbReference type="Proteomes" id="UP001652624"/>
    </source>
</evidence>
<evidence type="ECO:0000256" key="16">
    <source>
        <dbReference type="ARBA" id="ARBA00048699"/>
    </source>
</evidence>
<dbReference type="InterPro" id="IPR033113">
    <property type="entry name" value="PLA2_histidine"/>
</dbReference>
<feature type="chain" id="PRO_5010001411" description="Phospholipase A2" evidence="23">
    <location>
        <begin position="20"/>
        <end position="151"/>
    </location>
</feature>
<dbReference type="GO" id="GO:0050482">
    <property type="term" value="P:arachidonate secretion"/>
    <property type="evidence" value="ECO:0007669"/>
    <property type="project" value="InterPro"/>
</dbReference>
<evidence type="ECO:0000256" key="13">
    <source>
        <dbReference type="ARBA" id="ARBA00048227"/>
    </source>
</evidence>
<evidence type="ECO:0000256" key="12">
    <source>
        <dbReference type="ARBA" id="ARBA00048221"/>
    </source>
</evidence>
<feature type="disulfide bond" evidence="21">
    <location>
        <begin position="69"/>
        <end position="109"/>
    </location>
</feature>
<dbReference type="GO" id="GO:0006644">
    <property type="term" value="P:phospholipid metabolic process"/>
    <property type="evidence" value="ECO:0007669"/>
    <property type="project" value="InterPro"/>
</dbReference>
<dbReference type="RefSeq" id="XP_016048761.1">
    <property type="nucleotide sequence ID" value="XM_016193275.1"/>
</dbReference>
<evidence type="ECO:0000256" key="23">
    <source>
        <dbReference type="RuleBase" id="RU361236"/>
    </source>
</evidence>
<evidence type="ECO:0000256" key="17">
    <source>
        <dbReference type="ARBA" id="ARBA00049039"/>
    </source>
</evidence>
<evidence type="ECO:0000256" key="21">
    <source>
        <dbReference type="PIRSR" id="PIRSR601211-3"/>
    </source>
</evidence>
<comment type="catalytic activity">
    <reaction evidence="15">
        <text>1-hexadecanoyl-2-(9Z-octadecenoyl)-sn-glycero-3-phosphoethanolamine + H2O = 1-hexadecanoyl-sn-glycero-3-phosphoethanolamine + (9Z)-octadecenoate + H(+)</text>
        <dbReference type="Rhea" id="RHEA:40911"/>
        <dbReference type="ChEBI" id="CHEBI:15377"/>
        <dbReference type="ChEBI" id="CHEBI:15378"/>
        <dbReference type="ChEBI" id="CHEBI:30823"/>
        <dbReference type="ChEBI" id="CHEBI:73004"/>
        <dbReference type="ChEBI" id="CHEBI:73007"/>
    </reaction>
    <physiologicalReaction direction="left-to-right" evidence="15">
        <dbReference type="Rhea" id="RHEA:40912"/>
    </physiologicalReaction>
</comment>
<accession>A0A1S3WQW3</accession>
<dbReference type="PRINTS" id="PR00389">
    <property type="entry name" value="PHPHLIPASEA2"/>
</dbReference>
<dbReference type="GO" id="GO:0042742">
    <property type="term" value="P:defense response to bacterium"/>
    <property type="evidence" value="ECO:0007669"/>
    <property type="project" value="UniProtKB-KW"/>
</dbReference>
<comment type="catalytic activity">
    <reaction evidence="10">
        <text>1-hexadecanoyl-2-(9Z-octadecenoyl)-sn-glycero-3-phospho-(1'-sn-glycerol) + H2O = 1-hexadecanoyl-sn-glycero-3-phospho-(1'-sn-glycerol) + (9Z)-octadecenoate + H(+)</text>
        <dbReference type="Rhea" id="RHEA:40919"/>
        <dbReference type="ChEBI" id="CHEBI:15377"/>
        <dbReference type="ChEBI" id="CHEBI:15378"/>
        <dbReference type="ChEBI" id="CHEBI:30823"/>
        <dbReference type="ChEBI" id="CHEBI:72841"/>
        <dbReference type="ChEBI" id="CHEBI:75158"/>
    </reaction>
    <physiologicalReaction direction="left-to-right" evidence="10">
        <dbReference type="Rhea" id="RHEA:40920"/>
    </physiologicalReaction>
</comment>
<keyword evidence="20 23" id="KW-0106">Calcium</keyword>
<proteinExistence type="inferred from homology"/>
<feature type="disulfide bond" evidence="21">
    <location>
        <begin position="45"/>
        <end position="136"/>
    </location>
</feature>
<feature type="disulfide bond" evidence="21">
    <location>
        <begin position="47"/>
        <end position="63"/>
    </location>
</feature>
<feature type="domain" description="Phospholipase A2-like central" evidence="24">
    <location>
        <begin position="20"/>
        <end position="137"/>
    </location>
</feature>
<evidence type="ECO:0000256" key="2">
    <source>
        <dbReference type="ARBA" id="ARBA00004613"/>
    </source>
</evidence>
<dbReference type="InParanoid" id="A0A1S3WQW3"/>
<keyword evidence="5" id="KW-0929">Antimicrobial</keyword>
<feature type="disulfide bond" evidence="21">
    <location>
        <begin position="78"/>
        <end position="102"/>
    </location>
</feature>
<evidence type="ECO:0000256" key="8">
    <source>
        <dbReference type="ARBA" id="ARBA00036719"/>
    </source>
</evidence>
<dbReference type="Proteomes" id="UP001652624">
    <property type="component" value="Chromosome 11"/>
</dbReference>
<comment type="cofactor">
    <cofactor evidence="20">
        <name>Ca(2+)</name>
        <dbReference type="ChEBI" id="CHEBI:29108"/>
    </cofactor>
    <text evidence="20">Binds 1 Ca(2+) ion per subunit.</text>
</comment>
<feature type="signal peptide" evidence="23">
    <location>
        <begin position="1"/>
        <end position="19"/>
    </location>
</feature>
<dbReference type="Pfam" id="PF00068">
    <property type="entry name" value="Phospholip_A2_1"/>
    <property type="match status" value="1"/>
</dbReference>
<dbReference type="PROSITE" id="PS00119">
    <property type="entry name" value="PA2_ASP"/>
    <property type="match status" value="1"/>
</dbReference>
<comment type="catalytic activity">
    <reaction evidence="14">
        <text>1-hexadecanoyl-2-(5Z,8Z,11Z,14Z-eicosatetraenoyl)-sn-glycero-3-phosphoethanolamine + H2O = 1-hexadecanoyl-sn-glycero-3-phosphoethanolamine + (5Z,8Z,11Z,14Z)-eicosatetraenoate + H(+)</text>
        <dbReference type="Rhea" id="RHEA:40431"/>
        <dbReference type="ChEBI" id="CHEBI:15377"/>
        <dbReference type="ChEBI" id="CHEBI:15378"/>
        <dbReference type="ChEBI" id="CHEBI:32395"/>
        <dbReference type="ChEBI" id="CHEBI:73004"/>
        <dbReference type="ChEBI" id="CHEBI:73009"/>
    </reaction>
    <physiologicalReaction direction="left-to-right" evidence="14">
        <dbReference type="Rhea" id="RHEA:40432"/>
    </physiologicalReaction>
</comment>
<keyword evidence="25" id="KW-1185">Reference proteome</keyword>
<feature type="active site" evidence="19">
    <location>
        <position position="110"/>
    </location>
</feature>
<evidence type="ECO:0000256" key="22">
    <source>
        <dbReference type="RuleBase" id="RU003654"/>
    </source>
</evidence>